<evidence type="ECO:0000256" key="2">
    <source>
        <dbReference type="SAM" id="SignalP"/>
    </source>
</evidence>
<feature type="signal peptide" evidence="2">
    <location>
        <begin position="1"/>
        <end position="19"/>
    </location>
</feature>
<feature type="compositionally biased region" description="Polar residues" evidence="1">
    <location>
        <begin position="147"/>
        <end position="157"/>
    </location>
</feature>
<sequence>MWSMKSFIWVAELIIYVVSRNAPAMSGVASPSSGRSREPRSATRKGSIHSSVSSLGAEDSFVLVKSPRAGQASLGYTTDQAFSTVRAAAAAQHAGVGGGFITLLEELMELSDVRRLERRSPSISSTPMKAISPPSKSSLPPSSARSTVPSARTTNASIKRDYPQPPLSNRSAPATARSSRRLTLYSRPLGLRSSSLGPTTGGTRNRPSPPDHSAKWR</sequence>
<dbReference type="EMBL" id="JABANP010000290">
    <property type="protein sequence ID" value="KAF4684855.1"/>
    <property type="molecule type" value="Genomic_DNA"/>
</dbReference>
<evidence type="ECO:0000313" key="3">
    <source>
        <dbReference type="EMBL" id="KAF4684855.1"/>
    </source>
</evidence>
<proteinExistence type="predicted"/>
<reference evidence="3 4" key="1">
    <citation type="submission" date="2020-04" db="EMBL/GenBank/DDBJ databases">
        <title>Perkinsus olseni comparative genomics.</title>
        <authorList>
            <person name="Bogema D.R."/>
        </authorList>
    </citation>
    <scope>NUCLEOTIDE SEQUENCE [LARGE SCALE GENOMIC DNA]</scope>
    <source>
        <strain evidence="3">00978-12</strain>
    </source>
</reference>
<feature type="region of interest" description="Disordered" evidence="1">
    <location>
        <begin position="26"/>
        <end position="51"/>
    </location>
</feature>
<feature type="compositionally biased region" description="Low complexity" evidence="1">
    <location>
        <begin position="132"/>
        <end position="146"/>
    </location>
</feature>
<feature type="compositionally biased region" description="Low complexity" evidence="1">
    <location>
        <begin position="168"/>
        <end position="177"/>
    </location>
</feature>
<comment type="caution">
    <text evidence="3">The sequence shown here is derived from an EMBL/GenBank/DDBJ whole genome shotgun (WGS) entry which is preliminary data.</text>
</comment>
<gene>
    <name evidence="3" type="ORF">FOZ60_007265</name>
</gene>
<keyword evidence="2" id="KW-0732">Signal</keyword>
<dbReference type="OrthoDB" id="10448372at2759"/>
<evidence type="ECO:0000256" key="1">
    <source>
        <dbReference type="SAM" id="MobiDB-lite"/>
    </source>
</evidence>
<organism evidence="3 4">
    <name type="scientific">Perkinsus olseni</name>
    <name type="common">Perkinsus atlanticus</name>
    <dbReference type="NCBI Taxonomy" id="32597"/>
    <lineage>
        <taxon>Eukaryota</taxon>
        <taxon>Sar</taxon>
        <taxon>Alveolata</taxon>
        <taxon>Perkinsozoa</taxon>
        <taxon>Perkinsea</taxon>
        <taxon>Perkinsida</taxon>
        <taxon>Perkinsidae</taxon>
        <taxon>Perkinsus</taxon>
    </lineage>
</organism>
<feature type="compositionally biased region" description="Low complexity" evidence="1">
    <location>
        <begin position="186"/>
        <end position="204"/>
    </location>
</feature>
<protein>
    <submittedName>
        <fullName evidence="3">Uncharacterized protein</fullName>
    </submittedName>
</protein>
<feature type="chain" id="PRO_5029792698" evidence="2">
    <location>
        <begin position="20"/>
        <end position="217"/>
    </location>
</feature>
<evidence type="ECO:0000313" key="4">
    <source>
        <dbReference type="Proteomes" id="UP000541610"/>
    </source>
</evidence>
<name>A0A7J6NM26_PEROL</name>
<accession>A0A7J6NM26</accession>
<feature type="region of interest" description="Disordered" evidence="1">
    <location>
        <begin position="116"/>
        <end position="217"/>
    </location>
</feature>
<dbReference type="Proteomes" id="UP000541610">
    <property type="component" value="Unassembled WGS sequence"/>
</dbReference>
<dbReference type="AlphaFoldDB" id="A0A7J6NM26"/>